<keyword evidence="3" id="KW-1185">Reference proteome</keyword>
<dbReference type="RefSeq" id="WP_282001917.1">
    <property type="nucleotide sequence ID" value="NZ_AP027151.1"/>
</dbReference>
<dbReference type="Pfam" id="PF20114">
    <property type="entry name" value="DUF6504"/>
    <property type="match status" value="1"/>
</dbReference>
<dbReference type="InterPro" id="IPR045443">
    <property type="entry name" value="DUF6504"/>
</dbReference>
<evidence type="ECO:0000313" key="2">
    <source>
        <dbReference type="EMBL" id="BDV41838.1"/>
    </source>
</evidence>
<reference evidence="2 3" key="1">
    <citation type="submission" date="2022-12" db="EMBL/GenBank/DDBJ databases">
        <title>Polyphasic characterization of Geotalea uranireducens NIT-SL11 newly isolated from a complex of sewage sludge and microbially reduced graphene oxide.</title>
        <authorList>
            <person name="Xie L."/>
            <person name="Yoshida N."/>
            <person name="Meng L."/>
        </authorList>
    </citation>
    <scope>NUCLEOTIDE SEQUENCE [LARGE SCALE GENOMIC DNA]</scope>
    <source>
        <strain evidence="2 3">NIT-SL11</strain>
    </source>
</reference>
<feature type="domain" description="DUF6504" evidence="1">
    <location>
        <begin position="11"/>
        <end position="110"/>
    </location>
</feature>
<accession>A0ABM8EHG0</accession>
<organism evidence="2 3">
    <name type="scientific">Geotalea uraniireducens</name>
    <dbReference type="NCBI Taxonomy" id="351604"/>
    <lineage>
        <taxon>Bacteria</taxon>
        <taxon>Pseudomonadati</taxon>
        <taxon>Thermodesulfobacteriota</taxon>
        <taxon>Desulfuromonadia</taxon>
        <taxon>Geobacterales</taxon>
        <taxon>Geobacteraceae</taxon>
        <taxon>Geotalea</taxon>
    </lineage>
</organism>
<evidence type="ECO:0000259" key="1">
    <source>
        <dbReference type="Pfam" id="PF20114"/>
    </source>
</evidence>
<proteinExistence type="predicted"/>
<gene>
    <name evidence="2" type="ORF">GURASL_07610</name>
</gene>
<name>A0ABM8EHG0_9BACT</name>
<sequence>MPLPSHPTGHERFVGEAITPVAGSFDSAAMASGEPGVPQAFVWRGRTVEVTTVLRRWHDTGPCSHGSGEMYVRKHWFEVATTAGIMKVYFDRQPRYGRRDRRWWLFSIREEDNGSSPF</sequence>
<protein>
    <recommendedName>
        <fullName evidence="1">DUF6504 domain-containing protein</fullName>
    </recommendedName>
</protein>
<dbReference type="EMBL" id="AP027151">
    <property type="protein sequence ID" value="BDV41838.1"/>
    <property type="molecule type" value="Genomic_DNA"/>
</dbReference>
<dbReference type="Proteomes" id="UP001317705">
    <property type="component" value="Chromosome"/>
</dbReference>
<evidence type="ECO:0000313" key="3">
    <source>
        <dbReference type="Proteomes" id="UP001317705"/>
    </source>
</evidence>